<evidence type="ECO:0000313" key="7">
    <source>
        <dbReference type="EMBL" id="GAA1780351.1"/>
    </source>
</evidence>
<dbReference type="Pfam" id="PF07687">
    <property type="entry name" value="M20_dimer"/>
    <property type="match status" value="1"/>
</dbReference>
<dbReference type="PANTHER" id="PTHR43808">
    <property type="entry name" value="ACETYLORNITHINE DEACETYLASE"/>
    <property type="match status" value="1"/>
</dbReference>
<dbReference type="InterPro" id="IPR001261">
    <property type="entry name" value="ArgE/DapE_CS"/>
</dbReference>
<comment type="similarity">
    <text evidence="2">Belongs to the peptidase M20A family.</text>
</comment>
<feature type="domain" description="Peptidase M20 dimerisation" evidence="6">
    <location>
        <begin position="194"/>
        <end position="339"/>
    </location>
</feature>
<dbReference type="RefSeq" id="WP_344029246.1">
    <property type="nucleotide sequence ID" value="NZ_BAAAOB010000001.1"/>
</dbReference>
<dbReference type="InterPro" id="IPR050072">
    <property type="entry name" value="Peptidase_M20A"/>
</dbReference>
<dbReference type="InterPro" id="IPR011650">
    <property type="entry name" value="Peptidase_M20_dimer"/>
</dbReference>
<dbReference type="Gene3D" id="1.10.150.900">
    <property type="match status" value="1"/>
</dbReference>
<evidence type="ECO:0000256" key="5">
    <source>
        <dbReference type="ARBA" id="ARBA00022833"/>
    </source>
</evidence>
<dbReference type="Gene3D" id="3.30.70.360">
    <property type="match status" value="1"/>
</dbReference>
<dbReference type="PROSITE" id="PS00758">
    <property type="entry name" value="ARGE_DAPE_CPG2_1"/>
    <property type="match status" value="1"/>
</dbReference>
<name>A0ABN2L9D8_9MICO</name>
<comment type="cofactor">
    <cofactor evidence="1">
        <name>Zn(2+)</name>
        <dbReference type="ChEBI" id="CHEBI:29105"/>
    </cofactor>
</comment>
<reference evidence="7 8" key="1">
    <citation type="journal article" date="2019" name="Int. J. Syst. Evol. Microbiol.">
        <title>The Global Catalogue of Microorganisms (GCM) 10K type strain sequencing project: providing services to taxonomists for standard genome sequencing and annotation.</title>
        <authorList>
            <consortium name="The Broad Institute Genomics Platform"/>
            <consortium name="The Broad Institute Genome Sequencing Center for Infectious Disease"/>
            <person name="Wu L."/>
            <person name="Ma J."/>
        </authorList>
    </citation>
    <scope>NUCLEOTIDE SEQUENCE [LARGE SCALE GENOMIC DNA]</scope>
    <source>
        <strain evidence="7 8">JCM 14736</strain>
    </source>
</reference>
<evidence type="ECO:0000256" key="2">
    <source>
        <dbReference type="ARBA" id="ARBA00006247"/>
    </source>
</evidence>
<protein>
    <submittedName>
        <fullName evidence="7">M20/M25/M40 family metallo-hydrolase</fullName>
    </submittedName>
</protein>
<proteinExistence type="inferred from homology"/>
<dbReference type="InterPro" id="IPR036264">
    <property type="entry name" value="Bact_exopeptidase_dim_dom"/>
</dbReference>
<dbReference type="SUPFAM" id="SSF53187">
    <property type="entry name" value="Zn-dependent exopeptidases"/>
    <property type="match status" value="1"/>
</dbReference>
<keyword evidence="5" id="KW-0862">Zinc</keyword>
<evidence type="ECO:0000256" key="4">
    <source>
        <dbReference type="ARBA" id="ARBA00022801"/>
    </source>
</evidence>
<evidence type="ECO:0000259" key="6">
    <source>
        <dbReference type="Pfam" id="PF07687"/>
    </source>
</evidence>
<dbReference type="Gene3D" id="3.40.630.10">
    <property type="entry name" value="Zn peptidases"/>
    <property type="match status" value="1"/>
</dbReference>
<evidence type="ECO:0000256" key="3">
    <source>
        <dbReference type="ARBA" id="ARBA00022723"/>
    </source>
</evidence>
<evidence type="ECO:0000256" key="1">
    <source>
        <dbReference type="ARBA" id="ARBA00001947"/>
    </source>
</evidence>
<evidence type="ECO:0000313" key="8">
    <source>
        <dbReference type="Proteomes" id="UP001500851"/>
    </source>
</evidence>
<organism evidence="7 8">
    <name type="scientific">Leucobacter iarius</name>
    <dbReference type="NCBI Taxonomy" id="333963"/>
    <lineage>
        <taxon>Bacteria</taxon>
        <taxon>Bacillati</taxon>
        <taxon>Actinomycetota</taxon>
        <taxon>Actinomycetes</taxon>
        <taxon>Micrococcales</taxon>
        <taxon>Microbacteriaceae</taxon>
        <taxon>Leucobacter</taxon>
    </lineage>
</organism>
<dbReference type="SUPFAM" id="SSF55031">
    <property type="entry name" value="Bacterial exopeptidase dimerisation domain"/>
    <property type="match status" value="1"/>
</dbReference>
<comment type="caution">
    <text evidence="7">The sequence shown here is derived from an EMBL/GenBank/DDBJ whole genome shotgun (WGS) entry which is preliminary data.</text>
</comment>
<dbReference type="InterPro" id="IPR002933">
    <property type="entry name" value="Peptidase_M20"/>
</dbReference>
<dbReference type="Proteomes" id="UP001500851">
    <property type="component" value="Unassembled WGS sequence"/>
</dbReference>
<keyword evidence="4" id="KW-0378">Hydrolase</keyword>
<gene>
    <name evidence="7" type="ORF">GCM10009768_06560</name>
</gene>
<sequence>MDRSENSLEDAVALLRSMIREACVNTGAADSGQEIRSVRVLQRYLDDAVRAGALDLQVFESAPGRASLIARVRGTDPDAPALGLLGHLDVVPADPDGWQRDPFGGELVDGEIWGRGAVDMLYLTASFAVILREVALAPERPRGDLVLLAVADEEAGGEYGVKWLLREHASAVRVTELLSESGGQRMGAHVAVGVAEKGSASRRLTLSGVPGHASIPYGATSAAYGIGEVLHRLREVAPAIQLGPLWSAFVGARVADPDLAERLLDPVRLDAALPELGRIAGYAHAVSRVTISPTVLRAGDAHNVIPAVGTIDLDIRTLPGTSDADVDELLRTMLGDLADRVEISPLRGWAATGSSTEEPLYGALERAIREVSGAPVVPIAAAGGSDARHFRELGIPSYGFGLLGPEWSYERYRDGVHGHDERIDVESIGLALGALRRIVAERVGARPAAG</sequence>
<dbReference type="EMBL" id="BAAAOB010000001">
    <property type="protein sequence ID" value="GAA1780351.1"/>
    <property type="molecule type" value="Genomic_DNA"/>
</dbReference>
<dbReference type="PANTHER" id="PTHR43808:SF8">
    <property type="entry name" value="PEPTIDASE M20 DIMERISATION DOMAIN-CONTAINING PROTEIN"/>
    <property type="match status" value="1"/>
</dbReference>
<keyword evidence="3" id="KW-0479">Metal-binding</keyword>
<accession>A0ABN2L9D8</accession>
<dbReference type="Pfam" id="PF01546">
    <property type="entry name" value="Peptidase_M20"/>
    <property type="match status" value="1"/>
</dbReference>
<keyword evidence="8" id="KW-1185">Reference proteome</keyword>